<feature type="compositionally biased region" description="Basic residues" evidence="6">
    <location>
        <begin position="75"/>
        <end position="84"/>
    </location>
</feature>
<dbReference type="InterPro" id="IPR005333">
    <property type="entry name" value="Transcription_factor_TCP"/>
</dbReference>
<dbReference type="GO" id="GO:0003700">
    <property type="term" value="F:DNA-binding transcription factor activity"/>
    <property type="evidence" value="ECO:0007669"/>
    <property type="project" value="InterPro"/>
</dbReference>
<organism evidence="8 9">
    <name type="scientific">Arabis nemorensis</name>
    <dbReference type="NCBI Taxonomy" id="586526"/>
    <lineage>
        <taxon>Eukaryota</taxon>
        <taxon>Viridiplantae</taxon>
        <taxon>Streptophyta</taxon>
        <taxon>Embryophyta</taxon>
        <taxon>Tracheophyta</taxon>
        <taxon>Spermatophyta</taxon>
        <taxon>Magnoliopsida</taxon>
        <taxon>eudicotyledons</taxon>
        <taxon>Gunneridae</taxon>
        <taxon>Pentapetalae</taxon>
        <taxon>rosids</taxon>
        <taxon>malvids</taxon>
        <taxon>Brassicales</taxon>
        <taxon>Brassicaceae</taxon>
        <taxon>Arabideae</taxon>
        <taxon>Arabis</taxon>
    </lineage>
</organism>
<comment type="subcellular location">
    <subcellularLocation>
        <location evidence="1">Nucleus</location>
    </subcellularLocation>
</comment>
<keyword evidence="9" id="KW-1185">Reference proteome</keyword>
<keyword evidence="5" id="KW-0539">Nucleus</keyword>
<dbReference type="Proteomes" id="UP000489600">
    <property type="component" value="Unassembled WGS sequence"/>
</dbReference>
<evidence type="ECO:0000256" key="4">
    <source>
        <dbReference type="ARBA" id="ARBA00023163"/>
    </source>
</evidence>
<dbReference type="GO" id="GO:0043565">
    <property type="term" value="F:sequence-specific DNA binding"/>
    <property type="evidence" value="ECO:0007669"/>
    <property type="project" value="TreeGrafter"/>
</dbReference>
<evidence type="ECO:0000313" key="8">
    <source>
        <dbReference type="EMBL" id="VVB15661.1"/>
    </source>
</evidence>
<dbReference type="AlphaFoldDB" id="A0A565CQ09"/>
<comment type="caution">
    <text evidence="8">The sequence shown here is derived from an EMBL/GenBank/DDBJ whole genome shotgun (WGS) entry which is preliminary data.</text>
</comment>
<reference evidence="8" key="1">
    <citation type="submission" date="2019-07" db="EMBL/GenBank/DDBJ databases">
        <authorList>
            <person name="Dittberner H."/>
        </authorList>
    </citation>
    <scope>NUCLEOTIDE SEQUENCE [LARGE SCALE GENOMIC DNA]</scope>
</reference>
<feature type="region of interest" description="Disordered" evidence="6">
    <location>
        <begin position="68"/>
        <end position="90"/>
    </location>
</feature>
<keyword evidence="3" id="KW-0238">DNA-binding</keyword>
<dbReference type="OrthoDB" id="1928965at2759"/>
<dbReference type="InterPro" id="IPR017887">
    <property type="entry name" value="TF_TCP_subgr"/>
</dbReference>
<dbReference type="GO" id="GO:0005634">
    <property type="term" value="C:nucleus"/>
    <property type="evidence" value="ECO:0007669"/>
    <property type="project" value="UniProtKB-SubCell"/>
</dbReference>
<evidence type="ECO:0000256" key="6">
    <source>
        <dbReference type="SAM" id="MobiDB-lite"/>
    </source>
</evidence>
<keyword evidence="4" id="KW-0804">Transcription</keyword>
<protein>
    <recommendedName>
        <fullName evidence="7">TCP domain-containing protein</fullName>
    </recommendedName>
</protein>
<gene>
    <name evidence="8" type="ORF">ANE_LOCUS26105</name>
</gene>
<sequence>MESNQEGKVIREIDENVVLANNDHCSLVTMTRITDPDPETDPGMLMKKEDQIRKQEEVGFLQPMTNSLIHQGKPAPKRPSKDRHTKVEGRGRRIRMPATCAARIFQLTRELGHKSDGETIRWLLERSESAIIEATGTGTIPAIAVSVNGTLKIPRNSPPQLQNDGGSGDLTRKRRKRNCSSEFVDVNEQDSSVTFGLAPITASNYGVNVMNLNTQNVVPFWPLVTSGPNQTGHMWAIPTVAATAPFLNVCTRPVTSYVSNASAVAQTQTETNGGAAQTLRDFSLEICDKKELQFLGGSGNTSPSSCQKT</sequence>
<dbReference type="PANTHER" id="PTHR31072">
    <property type="entry name" value="TRANSCRIPTION FACTOR TCP4-RELATED"/>
    <property type="match status" value="1"/>
</dbReference>
<feature type="domain" description="TCP" evidence="7">
    <location>
        <begin position="80"/>
        <end position="134"/>
    </location>
</feature>
<dbReference type="Pfam" id="PF03634">
    <property type="entry name" value="TCP"/>
    <property type="match status" value="1"/>
</dbReference>
<proteinExistence type="predicted"/>
<evidence type="ECO:0000256" key="2">
    <source>
        <dbReference type="ARBA" id="ARBA00023015"/>
    </source>
</evidence>
<name>A0A565CQ09_9BRAS</name>
<dbReference type="PANTHER" id="PTHR31072:SF242">
    <property type="entry name" value="TRANSCRIPTION FACTOR TCP19"/>
    <property type="match status" value="1"/>
</dbReference>
<evidence type="ECO:0000256" key="5">
    <source>
        <dbReference type="ARBA" id="ARBA00023242"/>
    </source>
</evidence>
<evidence type="ECO:0000313" key="9">
    <source>
        <dbReference type="Proteomes" id="UP000489600"/>
    </source>
</evidence>
<dbReference type="PROSITE" id="PS51369">
    <property type="entry name" value="TCP"/>
    <property type="match status" value="1"/>
</dbReference>
<keyword evidence="2" id="KW-0805">Transcription regulation</keyword>
<evidence type="ECO:0000259" key="7">
    <source>
        <dbReference type="PROSITE" id="PS51369"/>
    </source>
</evidence>
<evidence type="ECO:0000256" key="3">
    <source>
        <dbReference type="ARBA" id="ARBA00023125"/>
    </source>
</evidence>
<evidence type="ECO:0000256" key="1">
    <source>
        <dbReference type="ARBA" id="ARBA00004123"/>
    </source>
</evidence>
<dbReference type="EMBL" id="CABITT030000008">
    <property type="protein sequence ID" value="VVB15661.1"/>
    <property type="molecule type" value="Genomic_DNA"/>
</dbReference>
<feature type="region of interest" description="Disordered" evidence="6">
    <location>
        <begin position="154"/>
        <end position="177"/>
    </location>
</feature>
<accession>A0A565CQ09</accession>